<protein>
    <recommendedName>
        <fullName evidence="2">BCAS3 WD40 domain-containing protein</fullName>
    </recommendedName>
</protein>
<organism evidence="3 4">
    <name type="scientific">Trichomalopsis sarcophagae</name>
    <dbReference type="NCBI Taxonomy" id="543379"/>
    <lineage>
        <taxon>Eukaryota</taxon>
        <taxon>Metazoa</taxon>
        <taxon>Ecdysozoa</taxon>
        <taxon>Arthropoda</taxon>
        <taxon>Hexapoda</taxon>
        <taxon>Insecta</taxon>
        <taxon>Pterygota</taxon>
        <taxon>Neoptera</taxon>
        <taxon>Endopterygota</taxon>
        <taxon>Hymenoptera</taxon>
        <taxon>Apocrita</taxon>
        <taxon>Proctotrupomorpha</taxon>
        <taxon>Chalcidoidea</taxon>
        <taxon>Pteromalidae</taxon>
        <taxon>Pteromalinae</taxon>
        <taxon>Trichomalopsis</taxon>
    </lineage>
</organism>
<reference evidence="3 4" key="1">
    <citation type="journal article" date="2017" name="Curr. Biol.">
        <title>The Evolution of Venom by Co-option of Single-Copy Genes.</title>
        <authorList>
            <person name="Martinson E.O."/>
            <person name="Mrinalini"/>
            <person name="Kelkar Y.D."/>
            <person name="Chang C.H."/>
            <person name="Werren J.H."/>
        </authorList>
    </citation>
    <scope>NUCLEOTIDE SEQUENCE [LARGE SCALE GENOMIC DNA]</scope>
    <source>
        <strain evidence="3 4">Alberta</strain>
        <tissue evidence="3">Whole body</tissue>
    </source>
</reference>
<sequence length="1508" mass="163656">MNFESCKRARLCSDRCAGETAFRSRSTDCRRYRWNLRLKIGRGGHRVGFTRERPSSTMSADSPRRAAGHKNAQVVLPQPISDKSIIDSMAGIINDIVPQAYSSSSPNSDNREAITWARFEYADVNDPAFFPDYNEGSRIPPLLLVLGYTTGVQVWLIAASGEATEVLSWRQGMVRTLRILPSPRCGEREREDPFKVKRPMVAICDSAGPGPQFCSVSFISLKTGEQVKSIKFKSPVCDVLANKRSIVVTFPERIAVFDAKTLEDVLTITTCYFSPGPNPNPVALGTRWLAYSEKKLVPGLRSSGGSEGEGVSSYTATVLHAAKSLGKGLRGLGETVASSLTGNSVSPMTALNNSNSTDSSQPGVVTILDLQAAKEEKETDDGSIETFVAHFTAHSEAIVAMIFDQTGALLMTADKRGHDFHVFRIQPHPVGPSLAAVYHLYVLHRGDTTAKVQDMTFSCDARWAAVSTVRGTTHVFPVAPYGGPVGVRTHSLPHVVNRMSRFHKSAGLTDDGARSHSPVSHAEPTLFVYPYTNPRLPPYPHPTILHPLAQIRQPSSLNHTSSQPQPRVQQRQRLHSDESVTLPLKICACFAPPRAWIYAQRDTANKLTKRAVDSLYIMACHGNMIQYDLDPKPAAGVPKEKICDKTPIELEVEAKGQWPLLRTTSSSDIVPPLPPSSLLLGIPMTTSNDQDVNSNESRWLSQVEIFTHVGPPRRLWMGPQFVFKTYNAPSGVAANLVEAETVEVGIASGSRPARSNPVNMPHTASRPLVPVVIDGSGSSYEQSPRFVEAYGDVWDHEQVGVICSGENQLREDLAEAMLETSSTPHRVTGRRLVVERVGHPVAKVVNPLGTVITVSADEEEVSLSPLTSSQDNDEFDEPTSLLGTTSSAPSICAQEGKAGLRSDCCDDEGQTLREHTEICAEMRSANEPAIIDSVPDENIEDVKERRSLCAEAASAANCSTVDLDRVGAFKDVPSSPSLCAERGAVPDCSNVVQPPPARVKSVLLSSAAAAAAAAAAAEEAKNALGRELGYQLVEGSSSKADLSDDDLEHINKEELTVVTPKVTTKKPAGGSSVLSSDDDLVHVLHCDIPESEKRKNSSGSTSGNGRKRSKEKQQQQELELPQPTPPAPVILAPEIAKETKCFKEAKAKSSVPEAKSEPVQQSYSKKTRIRSKRSSLASTASDMVEIINMDAVVAPPPPVPPVHEPSPLPSPPPLLSPSPLPSPPLLEQSVSVEDESLSLPDMVEIIDIDAMERAEKSSGYFANVPEPNCQILVSASEFVKKKSKRNKKQAQQLPPPPPPSQQQQLLDSLEQLETACGLLDKESADKEVEEVCQQTVNSSWSSIVRRRSVSIPKTDEIESKPLYEVESVEYDGEEANKENVDVSKNRTNEINVVFKVDLTPKKADSEGPSEEFVKEPFLLDEELEKKSDSEQETNGVIVERSSSSDEINTGIGTSNLVVPMDTEEENREPLVSALTEKNSTGGAASMLSQVSAALPSKKASRSKKKKRR</sequence>
<name>A0A232EV55_9HYME</name>
<dbReference type="EMBL" id="NNAY01002050">
    <property type="protein sequence ID" value="OXU22241.1"/>
    <property type="molecule type" value="Genomic_DNA"/>
</dbReference>
<feature type="compositionally biased region" description="Polar residues" evidence="1">
    <location>
        <begin position="1475"/>
        <end position="1491"/>
    </location>
</feature>
<feature type="region of interest" description="Disordered" evidence="1">
    <location>
        <begin position="50"/>
        <end position="71"/>
    </location>
</feature>
<feature type="region of interest" description="Disordered" evidence="1">
    <location>
        <begin position="555"/>
        <end position="574"/>
    </location>
</feature>
<dbReference type="PANTHER" id="PTHR13268:SF0">
    <property type="entry name" value="BCAS3 MICROTUBULE ASSOCIATED CELL MIGRATION FACTOR"/>
    <property type="match status" value="1"/>
</dbReference>
<dbReference type="PANTHER" id="PTHR13268">
    <property type="entry name" value="BREAST CARCINOMA AMPLIFIED SEQUENCE 3"/>
    <property type="match status" value="1"/>
</dbReference>
<dbReference type="InterPro" id="IPR048382">
    <property type="entry name" value="BCAS3_WD40"/>
</dbReference>
<evidence type="ECO:0000313" key="3">
    <source>
        <dbReference type="EMBL" id="OXU22241.1"/>
    </source>
</evidence>
<feature type="compositionally biased region" description="Basic residues" evidence="1">
    <location>
        <begin position="1498"/>
        <end position="1508"/>
    </location>
</feature>
<feature type="compositionally biased region" description="Pro residues" evidence="1">
    <location>
        <begin position="1194"/>
        <end position="1224"/>
    </location>
</feature>
<gene>
    <name evidence="3" type="ORF">TSAR_014751</name>
</gene>
<feature type="domain" description="BCAS3 WD40" evidence="2">
    <location>
        <begin position="112"/>
        <end position="510"/>
    </location>
</feature>
<feature type="region of interest" description="Disordered" evidence="1">
    <location>
        <begin position="1143"/>
        <end position="1178"/>
    </location>
</feature>
<feature type="region of interest" description="Disordered" evidence="1">
    <location>
        <begin position="1086"/>
        <end position="1129"/>
    </location>
</feature>
<feature type="region of interest" description="Disordered" evidence="1">
    <location>
        <begin position="859"/>
        <end position="887"/>
    </location>
</feature>
<comment type="caution">
    <text evidence="3">The sequence shown here is derived from an EMBL/GenBank/DDBJ whole genome shotgun (WGS) entry which is preliminary data.</text>
</comment>
<dbReference type="GO" id="GO:0042594">
    <property type="term" value="P:response to starvation"/>
    <property type="evidence" value="ECO:0007669"/>
    <property type="project" value="TreeGrafter"/>
</dbReference>
<dbReference type="GO" id="GO:0006914">
    <property type="term" value="P:autophagy"/>
    <property type="evidence" value="ECO:0007669"/>
    <property type="project" value="InterPro"/>
</dbReference>
<feature type="compositionally biased region" description="Polar residues" evidence="1">
    <location>
        <begin position="1440"/>
        <end position="1456"/>
    </location>
</feature>
<evidence type="ECO:0000259" key="2">
    <source>
        <dbReference type="Pfam" id="PF21034"/>
    </source>
</evidence>
<feature type="region of interest" description="Disordered" evidence="1">
    <location>
        <begin position="1193"/>
        <end position="1233"/>
    </location>
</feature>
<accession>A0A232EV55</accession>
<dbReference type="STRING" id="543379.A0A232EV55"/>
<keyword evidence="4" id="KW-1185">Reference proteome</keyword>
<dbReference type="Proteomes" id="UP000215335">
    <property type="component" value="Unassembled WGS sequence"/>
</dbReference>
<feature type="region of interest" description="Disordered" evidence="1">
    <location>
        <begin position="1421"/>
        <end position="1508"/>
    </location>
</feature>
<evidence type="ECO:0000313" key="4">
    <source>
        <dbReference type="Proteomes" id="UP000215335"/>
    </source>
</evidence>
<proteinExistence type="predicted"/>
<dbReference type="Pfam" id="PF21034">
    <property type="entry name" value="BCAS3_WD40"/>
    <property type="match status" value="1"/>
</dbReference>
<dbReference type="GO" id="GO:0005737">
    <property type="term" value="C:cytoplasm"/>
    <property type="evidence" value="ECO:0007669"/>
    <property type="project" value="TreeGrafter"/>
</dbReference>
<dbReference type="SUPFAM" id="SSF50978">
    <property type="entry name" value="WD40 repeat-like"/>
    <property type="match status" value="1"/>
</dbReference>
<dbReference type="OrthoDB" id="25778at2759"/>
<feature type="compositionally biased region" description="Basic and acidic residues" evidence="1">
    <location>
        <begin position="1086"/>
        <end position="1095"/>
    </location>
</feature>
<feature type="region of interest" description="Disordered" evidence="1">
    <location>
        <begin position="1280"/>
        <end position="1304"/>
    </location>
</feature>
<dbReference type="InterPro" id="IPR036322">
    <property type="entry name" value="WD40_repeat_dom_sf"/>
</dbReference>
<dbReference type="InterPro" id="IPR045142">
    <property type="entry name" value="BCAS3-like"/>
</dbReference>
<evidence type="ECO:0000256" key="1">
    <source>
        <dbReference type="SAM" id="MobiDB-lite"/>
    </source>
</evidence>